<dbReference type="InterPro" id="IPR025877">
    <property type="entry name" value="MobA-like_NTP_Trfase"/>
</dbReference>
<organism evidence="3 4">
    <name type="scientific">Saccharibacter floricola DSM 15669</name>
    <dbReference type="NCBI Taxonomy" id="1123227"/>
    <lineage>
        <taxon>Bacteria</taxon>
        <taxon>Pseudomonadati</taxon>
        <taxon>Pseudomonadota</taxon>
        <taxon>Alphaproteobacteria</taxon>
        <taxon>Acetobacterales</taxon>
        <taxon>Acetobacteraceae</taxon>
        <taxon>Saccharibacter</taxon>
    </lineage>
</organism>
<dbReference type="InterPro" id="IPR029044">
    <property type="entry name" value="Nucleotide-diphossugar_trans"/>
</dbReference>
<proteinExistence type="predicted"/>
<sequence>MLPVLILAGSRDGERDPLAQLGKVSHKALLPIAGIPMIERVVRVLESTPDLGPIWVSIEKPSCLEFLGKRIRILKATSTPSESVAKALEEIGTPCLITTADHALLSSQWIQEFLEKSRASQADLTAGVASDQAIQRDVPNTKRTYIKLSDLTFSGCNLFYFHDARARSVVALWKNLQRNRKHPLKMAWTLGIPTLVRFILRRLDTSGIEQRIAYLTNASVKIITLQDGKASIDVDKVSDFHLVSDLLNEEKNQS</sequence>
<dbReference type="Gene3D" id="3.90.550.10">
    <property type="entry name" value="Spore Coat Polysaccharide Biosynthesis Protein SpsA, Chain A"/>
    <property type="match status" value="1"/>
</dbReference>
<feature type="domain" description="MobA-like NTP transferase" evidence="2">
    <location>
        <begin position="6"/>
        <end position="133"/>
    </location>
</feature>
<comment type="caution">
    <text evidence="3">The sequence shown here is derived from an EMBL/GenBank/DDBJ whole genome shotgun (WGS) entry which is preliminary data.</text>
</comment>
<name>A0ABQ0NWT9_9PROT</name>
<dbReference type="RefSeq" id="WP_018979513.1">
    <property type="nucleotide sequence ID" value="NZ_BAQD01000001.1"/>
</dbReference>
<evidence type="ECO:0000259" key="2">
    <source>
        <dbReference type="Pfam" id="PF12804"/>
    </source>
</evidence>
<evidence type="ECO:0000256" key="1">
    <source>
        <dbReference type="ARBA" id="ARBA00022842"/>
    </source>
</evidence>
<gene>
    <name evidence="3" type="ORF">AA15669_0200</name>
</gene>
<evidence type="ECO:0000313" key="3">
    <source>
        <dbReference type="EMBL" id="GBQ04889.1"/>
    </source>
</evidence>
<reference evidence="3" key="1">
    <citation type="submission" date="2013-04" db="EMBL/GenBank/DDBJ databases">
        <title>The genome sequencing project of 58 acetic acid bacteria.</title>
        <authorList>
            <person name="Okamoto-Kainuma A."/>
            <person name="Ishikawa M."/>
            <person name="Umino S."/>
            <person name="Koizumi Y."/>
            <person name="Shiwa Y."/>
            <person name="Yoshikawa H."/>
            <person name="Matsutani M."/>
            <person name="Matsushita K."/>
        </authorList>
    </citation>
    <scope>NUCLEOTIDE SEQUENCE</scope>
    <source>
        <strain evidence="3">DSM 15669</strain>
    </source>
</reference>
<keyword evidence="1" id="KW-0460">Magnesium</keyword>
<keyword evidence="4" id="KW-1185">Reference proteome</keyword>
<dbReference type="EMBL" id="BAQD01000001">
    <property type="protein sequence ID" value="GBQ04889.1"/>
    <property type="molecule type" value="Genomic_DNA"/>
</dbReference>
<accession>A0ABQ0NWT9</accession>
<dbReference type="Pfam" id="PF12804">
    <property type="entry name" value="NTP_transf_3"/>
    <property type="match status" value="1"/>
</dbReference>
<evidence type="ECO:0000313" key="4">
    <source>
        <dbReference type="Proteomes" id="UP001062901"/>
    </source>
</evidence>
<protein>
    <recommendedName>
        <fullName evidence="2">MobA-like NTP transferase domain-containing protein</fullName>
    </recommendedName>
</protein>
<dbReference type="SUPFAM" id="SSF53448">
    <property type="entry name" value="Nucleotide-diphospho-sugar transferases"/>
    <property type="match status" value="1"/>
</dbReference>
<dbReference type="Proteomes" id="UP001062901">
    <property type="component" value="Unassembled WGS sequence"/>
</dbReference>